<dbReference type="Pfam" id="PF08878">
    <property type="entry name" value="HamA"/>
    <property type="match status" value="1"/>
</dbReference>
<dbReference type="InterPro" id="IPR014976">
    <property type="entry name" value="AbpA_HamA_C"/>
</dbReference>
<feature type="domain" description="Anti-bacteriophage protein A/HamA C-terminal" evidence="1">
    <location>
        <begin position="40"/>
        <end position="308"/>
    </location>
</feature>
<comment type="caution">
    <text evidence="2">The sequence shown here is derived from an EMBL/GenBank/DDBJ whole genome shotgun (WGS) entry which is preliminary data.</text>
</comment>
<reference evidence="3" key="1">
    <citation type="journal article" date="2020" name="Appl. Environ. Microbiol.">
        <title>Diazotrophic Anaeromyxobacter Isolates from Soils.</title>
        <authorList>
            <person name="Masuda Y."/>
            <person name="Yamanaka H."/>
            <person name="Xu Z.X."/>
            <person name="Shiratori Y."/>
            <person name="Aono T."/>
            <person name="Amachi S."/>
            <person name="Senoo K."/>
            <person name="Itoh H."/>
        </authorList>
    </citation>
    <scope>NUCLEOTIDE SEQUENCE [LARGE SCALE GENOMIC DNA]</scope>
    <source>
        <strain evidence="3">R267</strain>
    </source>
</reference>
<protein>
    <recommendedName>
        <fullName evidence="1">Anti-bacteriophage protein A/HamA C-terminal domain-containing protein</fullName>
    </recommendedName>
</protein>
<name>A0A7I9VJQ3_9BACT</name>
<sequence>MPEPHPLLGLPRHILASREAYDACVASLPEVFPVGSASASAQFHYLKLDGNGQPKLAALAECLVDHLVNYALSAKRTAAADFAETRGARQRQHSRINREARRLLREYPTSGESGELLLYLILEVVLGAPQAVAKMELKTNPRVEVHGSDGIHMRYDETLDCLDVFFGESKLEQTVSGALRSAFQSIENFHDHAMAQHEFGLVTSNFKYMDEPLRQAVVRYLDGQQLQACRVNHALLIGYDSPDYATCVGNSFREAEQEFRRVYAERAPRCVELAIERLREFKYRHLRFEVFFMPFTTVEDFRAAFYRAVE</sequence>
<evidence type="ECO:0000259" key="1">
    <source>
        <dbReference type="Pfam" id="PF08878"/>
    </source>
</evidence>
<dbReference type="EMBL" id="BJTG01000003">
    <property type="protein sequence ID" value="GEJ56603.1"/>
    <property type="molecule type" value="Genomic_DNA"/>
</dbReference>
<keyword evidence="3" id="KW-1185">Reference proteome</keyword>
<gene>
    <name evidence="2" type="ORF">AMYX_13440</name>
</gene>
<accession>A0A7I9VJQ3</accession>
<dbReference type="AlphaFoldDB" id="A0A7I9VJQ3"/>
<organism evidence="2 3">
    <name type="scientific">Anaeromyxobacter diazotrophicus</name>
    <dbReference type="NCBI Taxonomy" id="2590199"/>
    <lineage>
        <taxon>Bacteria</taxon>
        <taxon>Pseudomonadati</taxon>
        <taxon>Myxococcota</taxon>
        <taxon>Myxococcia</taxon>
        <taxon>Myxococcales</taxon>
        <taxon>Cystobacterineae</taxon>
        <taxon>Anaeromyxobacteraceae</taxon>
        <taxon>Anaeromyxobacter</taxon>
    </lineage>
</organism>
<proteinExistence type="predicted"/>
<dbReference type="Proteomes" id="UP000503640">
    <property type="component" value="Unassembled WGS sequence"/>
</dbReference>
<evidence type="ECO:0000313" key="2">
    <source>
        <dbReference type="EMBL" id="GEJ56603.1"/>
    </source>
</evidence>
<evidence type="ECO:0000313" key="3">
    <source>
        <dbReference type="Proteomes" id="UP000503640"/>
    </source>
</evidence>